<dbReference type="HOGENOM" id="CLU_020336_7_3_0"/>
<accession>B1ZPH9</accession>
<dbReference type="SUPFAM" id="SSF53474">
    <property type="entry name" value="alpha/beta-Hydrolases"/>
    <property type="match status" value="1"/>
</dbReference>
<dbReference type="Gene3D" id="3.40.50.1820">
    <property type="entry name" value="alpha/beta hydrolase"/>
    <property type="match status" value="1"/>
</dbReference>
<name>B1ZPH9_OPITP</name>
<keyword evidence="4" id="KW-1185">Reference proteome</keyword>
<protein>
    <submittedName>
        <fullName evidence="3">Alpha/beta hydrolase fold</fullName>
    </submittedName>
</protein>
<dbReference type="InterPro" id="IPR000073">
    <property type="entry name" value="AB_hydrolase_1"/>
</dbReference>
<dbReference type="PANTHER" id="PTHR43329">
    <property type="entry name" value="EPOXIDE HYDROLASE"/>
    <property type="match status" value="1"/>
</dbReference>
<dbReference type="Pfam" id="PF00561">
    <property type="entry name" value="Abhydrolase_1"/>
    <property type="match status" value="1"/>
</dbReference>
<feature type="domain" description="AB hydrolase-1" evidence="2">
    <location>
        <begin position="28"/>
        <end position="277"/>
    </location>
</feature>
<dbReference type="KEGG" id="ote:Oter_1212"/>
<dbReference type="eggNOG" id="COG0596">
    <property type="taxonomic scope" value="Bacteria"/>
</dbReference>
<evidence type="ECO:0000256" key="1">
    <source>
        <dbReference type="ARBA" id="ARBA00022801"/>
    </source>
</evidence>
<keyword evidence="1 3" id="KW-0378">Hydrolase</keyword>
<dbReference type="ESTHER" id="opitp-b1zph9">
    <property type="family name" value="Epoxide_hydrolase"/>
</dbReference>
<proteinExistence type="predicted"/>
<dbReference type="AlphaFoldDB" id="B1ZPH9"/>
<organism evidence="3 4">
    <name type="scientific">Opitutus terrae (strain DSM 11246 / JCM 15787 / PB90-1)</name>
    <dbReference type="NCBI Taxonomy" id="452637"/>
    <lineage>
        <taxon>Bacteria</taxon>
        <taxon>Pseudomonadati</taxon>
        <taxon>Verrucomicrobiota</taxon>
        <taxon>Opitutia</taxon>
        <taxon>Opitutales</taxon>
        <taxon>Opitutaceae</taxon>
        <taxon>Opitutus</taxon>
    </lineage>
</organism>
<evidence type="ECO:0000313" key="3">
    <source>
        <dbReference type="EMBL" id="ACB74498.1"/>
    </source>
</evidence>
<dbReference type="InterPro" id="IPR000639">
    <property type="entry name" value="Epox_hydrolase-like"/>
</dbReference>
<dbReference type="InterPro" id="IPR029058">
    <property type="entry name" value="AB_hydrolase_fold"/>
</dbReference>
<gene>
    <name evidence="3" type="ordered locus">Oter_1212</name>
</gene>
<reference evidence="3 4" key="1">
    <citation type="journal article" date="2011" name="J. Bacteriol.">
        <title>Genome sequence of the verrucomicrobium Opitutus terrae PB90-1, an abundant inhabitant of rice paddy soil ecosystems.</title>
        <authorList>
            <person name="van Passel M.W."/>
            <person name="Kant R."/>
            <person name="Palva A."/>
            <person name="Copeland A."/>
            <person name="Lucas S."/>
            <person name="Lapidus A."/>
            <person name="Glavina del Rio T."/>
            <person name="Pitluck S."/>
            <person name="Goltsman E."/>
            <person name="Clum A."/>
            <person name="Sun H."/>
            <person name="Schmutz J."/>
            <person name="Larimer F.W."/>
            <person name="Land M.L."/>
            <person name="Hauser L."/>
            <person name="Kyrpides N."/>
            <person name="Mikhailova N."/>
            <person name="Richardson P.P."/>
            <person name="Janssen P.H."/>
            <person name="de Vos W.M."/>
            <person name="Smidt H."/>
        </authorList>
    </citation>
    <scope>NUCLEOTIDE SEQUENCE [LARGE SCALE GENOMIC DNA]</scope>
    <source>
        <strain evidence="4">DSM 11246 / JCM 15787 / PB90-1</strain>
    </source>
</reference>
<dbReference type="Proteomes" id="UP000007013">
    <property type="component" value="Chromosome"/>
</dbReference>
<dbReference type="GO" id="GO:0016787">
    <property type="term" value="F:hydrolase activity"/>
    <property type="evidence" value="ECO:0007669"/>
    <property type="project" value="UniProtKB-KW"/>
</dbReference>
<dbReference type="EMBL" id="CP001032">
    <property type="protein sequence ID" value="ACB74498.1"/>
    <property type="molecule type" value="Genomic_DNA"/>
</dbReference>
<evidence type="ECO:0000259" key="2">
    <source>
        <dbReference type="Pfam" id="PF00561"/>
    </source>
</evidence>
<evidence type="ECO:0000313" key="4">
    <source>
        <dbReference type="Proteomes" id="UP000007013"/>
    </source>
</evidence>
<dbReference type="PRINTS" id="PR00412">
    <property type="entry name" value="EPOXHYDRLASE"/>
</dbReference>
<dbReference type="STRING" id="452637.Oter_1212"/>
<dbReference type="PRINTS" id="PR00111">
    <property type="entry name" value="ABHYDROLASE"/>
</dbReference>
<sequence>MNLDQLEHLTLQGAQGIALHAAAIGRGPLMLFLHGFPECWCAWHRQLPLFGRMFRAVALDLRGYNLSDMPPNRADYALPLIVDDVRRVIRALSPDRPAVIVGHDWGGIAGWVLARESPELIERMVIINAPHPAVFRRELKRSLRQVLASSYAGFFQLRGVAEVVLRAFNFAALRAMVYRTSAKPDMFPAELRRAYLDTWRRPGWLTAGLNYYRNPSALTKEAAASGQARIAVPTLVLWGDRDPALRPSNLEGLGSFVAHLTLHRHPAATHWIVHEEPDWVNAAIGDFITTVQP</sequence>